<gene>
    <name evidence="1" type="ORF">EXE30_03425</name>
</gene>
<accession>A0A4Q6XL67</accession>
<evidence type="ECO:0000313" key="2">
    <source>
        <dbReference type="Proteomes" id="UP000292110"/>
    </source>
</evidence>
<keyword evidence="2" id="KW-1185">Reference proteome</keyword>
<name>A0A4Q6XL67_9GAMM</name>
<evidence type="ECO:0000313" key="1">
    <source>
        <dbReference type="EMBL" id="RZF55870.1"/>
    </source>
</evidence>
<comment type="caution">
    <text evidence="1">The sequence shown here is derived from an EMBL/GenBank/DDBJ whole genome shotgun (WGS) entry which is preliminary data.</text>
</comment>
<reference evidence="1 2" key="1">
    <citation type="submission" date="2019-02" db="EMBL/GenBank/DDBJ databases">
        <title>The draft genome of Acinetobacter halotolerans strain JCM 31009.</title>
        <authorList>
            <person name="Qin J."/>
            <person name="Feng Y."/>
            <person name="Nemec A."/>
            <person name="Zong Z."/>
        </authorList>
    </citation>
    <scope>NUCLEOTIDE SEQUENCE [LARGE SCALE GENOMIC DNA]</scope>
    <source>
        <strain evidence="1 2">JCM 31009</strain>
    </source>
</reference>
<dbReference type="Proteomes" id="UP000292110">
    <property type="component" value="Unassembled WGS sequence"/>
</dbReference>
<dbReference type="AlphaFoldDB" id="A0A4Q6XL67"/>
<dbReference type="RefSeq" id="WP_130161206.1">
    <property type="nucleotide sequence ID" value="NZ_SGIM01000002.1"/>
</dbReference>
<sequence length="143" mass="16725">MPQYLKLAEKIYSNLKVSKGFSDDPVEDLNNLMIELRNTVKDTNFKMLHHYIDFEELLMNSQNVPINIDISILPKSKNKDEYILWLASFVEKVTIPTKKIKQPIKDKVIQPSYCYDDLGNIVDKTKTDEDAIVLYFQYKETTT</sequence>
<dbReference type="EMBL" id="SGIM01000002">
    <property type="protein sequence ID" value="RZF55870.1"/>
    <property type="molecule type" value="Genomic_DNA"/>
</dbReference>
<proteinExistence type="predicted"/>
<protein>
    <submittedName>
        <fullName evidence="1">Uncharacterized protein</fullName>
    </submittedName>
</protein>
<organism evidence="1 2">
    <name type="scientific">Acinetobacter halotolerans</name>
    <dbReference type="NCBI Taxonomy" id="1752076"/>
    <lineage>
        <taxon>Bacteria</taxon>
        <taxon>Pseudomonadati</taxon>
        <taxon>Pseudomonadota</taxon>
        <taxon>Gammaproteobacteria</taxon>
        <taxon>Moraxellales</taxon>
        <taxon>Moraxellaceae</taxon>
        <taxon>Acinetobacter</taxon>
    </lineage>
</organism>